<feature type="compositionally biased region" description="Low complexity" evidence="1">
    <location>
        <begin position="265"/>
        <end position="278"/>
    </location>
</feature>
<proteinExistence type="predicted"/>
<protein>
    <recommendedName>
        <fullName evidence="4">N-acetyltransferase domain-containing protein</fullName>
    </recommendedName>
</protein>
<dbReference type="Gene3D" id="3.40.630.30">
    <property type="match status" value="1"/>
</dbReference>
<feature type="region of interest" description="Disordered" evidence="1">
    <location>
        <begin position="265"/>
        <end position="301"/>
    </location>
</feature>
<feature type="region of interest" description="Disordered" evidence="1">
    <location>
        <begin position="38"/>
        <end position="118"/>
    </location>
</feature>
<organism evidence="2 3">
    <name type="scientific">Venturia effusa</name>
    <dbReference type="NCBI Taxonomy" id="50376"/>
    <lineage>
        <taxon>Eukaryota</taxon>
        <taxon>Fungi</taxon>
        <taxon>Dikarya</taxon>
        <taxon>Ascomycota</taxon>
        <taxon>Pezizomycotina</taxon>
        <taxon>Dothideomycetes</taxon>
        <taxon>Pleosporomycetidae</taxon>
        <taxon>Venturiales</taxon>
        <taxon>Venturiaceae</taxon>
        <taxon>Venturia</taxon>
    </lineage>
</organism>
<dbReference type="STRING" id="50376.A0A517LPI1"/>
<dbReference type="Proteomes" id="UP000316270">
    <property type="component" value="Chromosome 18"/>
</dbReference>
<feature type="region of interest" description="Disordered" evidence="1">
    <location>
        <begin position="413"/>
        <end position="469"/>
    </location>
</feature>
<feature type="compositionally biased region" description="Low complexity" evidence="1">
    <location>
        <begin position="431"/>
        <end position="448"/>
    </location>
</feature>
<dbReference type="SUPFAM" id="SSF55729">
    <property type="entry name" value="Acyl-CoA N-acyltransferases (Nat)"/>
    <property type="match status" value="1"/>
</dbReference>
<feature type="compositionally biased region" description="Low complexity" evidence="1">
    <location>
        <begin position="285"/>
        <end position="294"/>
    </location>
</feature>
<dbReference type="InterPro" id="IPR016181">
    <property type="entry name" value="Acyl_CoA_acyltransferase"/>
</dbReference>
<accession>A0A517LPI1</accession>
<name>A0A517LPI1_9PEZI</name>
<dbReference type="OrthoDB" id="2129362at2759"/>
<dbReference type="EMBL" id="CP042202">
    <property type="protein sequence ID" value="QDS77527.1"/>
    <property type="molecule type" value="Genomic_DNA"/>
</dbReference>
<feature type="compositionally biased region" description="Polar residues" evidence="1">
    <location>
        <begin position="97"/>
        <end position="107"/>
    </location>
</feature>
<evidence type="ECO:0000256" key="1">
    <source>
        <dbReference type="SAM" id="MobiDB-lite"/>
    </source>
</evidence>
<evidence type="ECO:0000313" key="2">
    <source>
        <dbReference type="EMBL" id="QDS77527.1"/>
    </source>
</evidence>
<gene>
    <name evidence="2" type="ORF">FKW77_000828</name>
</gene>
<feature type="compositionally biased region" description="Polar residues" evidence="1">
    <location>
        <begin position="74"/>
        <end position="88"/>
    </location>
</feature>
<reference evidence="2 3" key="1">
    <citation type="submission" date="2019-07" db="EMBL/GenBank/DDBJ databases">
        <title>Finished genome of Venturia effusa.</title>
        <authorList>
            <person name="Young C.A."/>
            <person name="Cox M.P."/>
            <person name="Ganley A.R.D."/>
            <person name="David W.J."/>
        </authorList>
    </citation>
    <scope>NUCLEOTIDE SEQUENCE [LARGE SCALE GENOMIC DNA]</scope>
    <source>
        <strain evidence="3">albino</strain>
    </source>
</reference>
<evidence type="ECO:0000313" key="3">
    <source>
        <dbReference type="Proteomes" id="UP000316270"/>
    </source>
</evidence>
<dbReference type="AlphaFoldDB" id="A0A517LPI1"/>
<dbReference type="CDD" id="cd04301">
    <property type="entry name" value="NAT_SF"/>
    <property type="match status" value="1"/>
</dbReference>
<feature type="compositionally biased region" description="Polar residues" evidence="1">
    <location>
        <begin position="413"/>
        <end position="422"/>
    </location>
</feature>
<feature type="compositionally biased region" description="Polar residues" evidence="1">
    <location>
        <begin position="38"/>
        <end position="48"/>
    </location>
</feature>
<keyword evidence="3" id="KW-1185">Reference proteome</keyword>
<sequence>MDLQQANKAKWLPPHARRVATAVAQATIEQVELQAVKQSETQAENQVEMQPEVKKSGWTPPHLRKAQKLPVTPAPSSKQARVQLNPNSPEYKPASLRNGSDSSTGSISPPPNRDAFSATVKSASSASIFTVSPVSAKSNSSSEKTYMGMGLMGSRWAPVRPTAEQIAIAEAPETMLKAKANLMAIHMVMDTQQKLVDKRKKEALENGGEGLRYSSDYRKIQEENEQKVAEIAKEIMTRTGAVYSCAASDESRSLFFQRSASPADAPAKAASSDKQSAQGEPTLIASSDASAKADSSTKEPVPHFIRSNESVEAVVCAKNPAQALDIPNVEDSKSASLDPCEASVEATSSTVKESACIQVSNPATCDASSSEDTVQPPAKCISSSTGAEKVSHLTTSAKPAVGLATSFTQWTFQSKPNKTGDSSVARPKTVASTTPARSSAPPSVSESTGGSQKDDEQCPAAQSAASHSNAVQSITALSTAAQNPAPGLTADATASDCSSHSSADDITMVTTTKMLLPASVTPYEPRTTAPDITESSLVVPVTSKHIPVIDQHATAPAISERAAELPVQEVVDESKIESPEQAAASKPKAATPIKLATTLEGFTNFRPARNVSAATNNMPRRSGWLTKAETKAMRSRPLGDCVINEDDFDGEIQNDDWPSADENSPDLCLRQWDGDWLPAPVDWAGRNQFKRADKFAEDIATWIDRTNYHYLIIQNGTSKITVELLDHNGKMITYEHVPRSWVPAKIERQSLQEFWNNLKQSNPEPIDAEDLRVAPYWQRYLTSAHKSSLQEVTDFQEPLPCPSAALNVAECGLILYQRGKNQTAETTSRQIAEKKLKDAARKETIRQKHYKIMKKESKRPVVTPPPNPHKPAANIYLRPANNRDDAQMAHIYNHYVNTHYSSAMAPITAAEMSAMRQEIAAANLNMIVAVLKVKQAGLERANLQSTQEKVVGFAYTDEHEGPHSLFRYAADLEVFVHPDYARNGVGKSLVDRLMFLADSQYVSRDAVEWRPMSGDLHLTTSGGKRSLGTVHINVFYPTDDAERLVWLGTWLKQFDFERRGRIEGGIKLQKNVTMACFVHKNAQTINPVSARN</sequence>
<evidence type="ECO:0008006" key="4">
    <source>
        <dbReference type="Google" id="ProtNLM"/>
    </source>
</evidence>